<protein>
    <submittedName>
        <fullName evidence="5">Sporulation protein rmd1</fullName>
    </submittedName>
</protein>
<feature type="region of interest" description="Disordered" evidence="2">
    <location>
        <begin position="1"/>
        <end position="49"/>
    </location>
</feature>
<dbReference type="Pfam" id="PF02582">
    <property type="entry name" value="DUF155"/>
    <property type="match status" value="1"/>
</dbReference>
<feature type="compositionally biased region" description="Polar residues" evidence="2">
    <location>
        <begin position="27"/>
        <end position="38"/>
    </location>
</feature>
<dbReference type="AlphaFoldDB" id="A0AAF0JCH5"/>
<evidence type="ECO:0000313" key="5">
    <source>
        <dbReference type="EMBL" id="WFD41370.1"/>
    </source>
</evidence>
<comment type="similarity">
    <text evidence="1">Belongs to the RMD1/sif2 family.</text>
</comment>
<evidence type="ECO:0000256" key="3">
    <source>
        <dbReference type="SAM" id="Phobius"/>
    </source>
</evidence>
<dbReference type="InterPro" id="IPR003734">
    <property type="entry name" value="DUF155"/>
</dbReference>
<dbReference type="PANTHER" id="PTHR16255">
    <property type="entry name" value="REQUIRED FOR MEIOTIC NUCLEAR DIVISION PROTEIN 1 HOMOLOG"/>
    <property type="match status" value="1"/>
</dbReference>
<keyword evidence="3" id="KW-1133">Transmembrane helix</keyword>
<feature type="domain" description="DUF155" evidence="4">
    <location>
        <begin position="490"/>
        <end position="661"/>
    </location>
</feature>
<dbReference type="GeneID" id="85228018"/>
<dbReference type="InterPro" id="IPR051624">
    <property type="entry name" value="RMD1/Sad1-interacting"/>
</dbReference>
<evidence type="ECO:0000256" key="1">
    <source>
        <dbReference type="ARBA" id="ARBA00008306"/>
    </source>
</evidence>
<keyword evidence="3" id="KW-0472">Membrane</keyword>
<accession>A0AAF0JCH5</accession>
<keyword evidence="3" id="KW-0812">Transmembrane</keyword>
<evidence type="ECO:0000256" key="2">
    <source>
        <dbReference type="SAM" id="MobiDB-lite"/>
    </source>
</evidence>
<evidence type="ECO:0000259" key="4">
    <source>
        <dbReference type="Pfam" id="PF02582"/>
    </source>
</evidence>
<keyword evidence="6" id="KW-1185">Reference proteome</keyword>
<dbReference type="RefSeq" id="XP_060124267.1">
    <property type="nucleotide sequence ID" value="XM_060268284.1"/>
</dbReference>
<dbReference type="GO" id="GO:0005739">
    <property type="term" value="C:mitochondrion"/>
    <property type="evidence" value="ECO:0007669"/>
    <property type="project" value="UniProtKB-ARBA"/>
</dbReference>
<dbReference type="PANTHER" id="PTHR16255:SF15">
    <property type="entry name" value="SPORULATION PROTEIN RMD1"/>
    <property type="match status" value="1"/>
</dbReference>
<dbReference type="Proteomes" id="UP001217754">
    <property type="component" value="Chromosome 9"/>
</dbReference>
<gene>
    <name evidence="5" type="primary">RMD1</name>
    <name evidence="5" type="ORF">MJAP1_004367</name>
</gene>
<name>A0AAF0JCH5_9BASI</name>
<organism evidence="5 6">
    <name type="scientific">Malassezia japonica</name>
    <dbReference type="NCBI Taxonomy" id="223818"/>
    <lineage>
        <taxon>Eukaryota</taxon>
        <taxon>Fungi</taxon>
        <taxon>Dikarya</taxon>
        <taxon>Basidiomycota</taxon>
        <taxon>Ustilaginomycotina</taxon>
        <taxon>Malasseziomycetes</taxon>
        <taxon>Malasseziales</taxon>
        <taxon>Malasseziaceae</taxon>
        <taxon>Malassezia</taxon>
    </lineage>
</organism>
<feature type="transmembrane region" description="Helical" evidence="3">
    <location>
        <begin position="685"/>
        <end position="711"/>
    </location>
</feature>
<feature type="region of interest" description="Disordered" evidence="2">
    <location>
        <begin position="198"/>
        <end position="234"/>
    </location>
</feature>
<feature type="region of interest" description="Disordered" evidence="2">
    <location>
        <begin position="417"/>
        <end position="447"/>
    </location>
</feature>
<sequence length="712" mass="79266">MFGEELVTPQRSLSPWAARPDAARDALQTSAHENNTKVILSPLDPEEDESGNVEYKLQILPPSVERFDRLVTQLSWRLMEGGGTCVYELGIRDDGALVGITQDDMRQTLSYLCAMADNVGATISLQRLVTKRSTETGDGEGYDTLHVVTDRAEADDLLSLSHGLPEAEVIGVTPSANDLTIDLATPPSTAAVDVTLPYTQGDKSDTPTVQKPTDAVDIPLPTKGKVPSTTRRQLLDSRRDRRLARFEATIRAGAGHGDTVPHTDAVRRTSNLHAPEHANDTLRFLAEAVITQDHGLFHKILPEAPTPTESAVPADTDGDVHPDLHWDDDADVDDANLARLEHIPEGSMRRDALRLTRKARARLPRVTAYSTATSYKMSELIQWLQARKQSHSTNVLRFDECVYTTYTYQHVDEARGVPSTSPWQLRRNPSYGHSEAPTGDLLGIPELNEDGAENGLQTISEEGEEGARPPAGDRTATRTPSSALHFLPEVFIMEYGTIVIWGMSYIEEKRLLREIRKFEVERLAVEDVESEDLNWYLADYSRSIYNDVITLRRGSSYMTKLSLSHALAQSTKISFFESVIEATIDTTKDIPRSIAESGKVGMPPVDIMKHIGHLFILRMNIHLVGSIVDSPEIFWAQPDLEPLYSAARSYLEIPQRIDLLNIRVEVLQDMLQLLKDQVTSSHSEWLEIIVIILIVLEIILGVTTMLVDLYFA</sequence>
<reference evidence="5" key="1">
    <citation type="submission" date="2023-03" db="EMBL/GenBank/DDBJ databases">
        <title>Mating type loci evolution in Malassezia.</title>
        <authorList>
            <person name="Coelho M.A."/>
        </authorList>
    </citation>
    <scope>NUCLEOTIDE SEQUENCE</scope>
    <source>
        <strain evidence="5">CBS 9431</strain>
    </source>
</reference>
<dbReference type="EMBL" id="CP119966">
    <property type="protein sequence ID" value="WFD41370.1"/>
    <property type="molecule type" value="Genomic_DNA"/>
</dbReference>
<evidence type="ECO:0000313" key="6">
    <source>
        <dbReference type="Proteomes" id="UP001217754"/>
    </source>
</evidence>
<proteinExistence type="inferred from homology"/>